<evidence type="ECO:0000313" key="3">
    <source>
        <dbReference type="Proteomes" id="UP001497480"/>
    </source>
</evidence>
<dbReference type="PANTHER" id="PTHR48045">
    <property type="entry name" value="UDP-GLYCOSYLTRANSFERASE 72B1"/>
    <property type="match status" value="1"/>
</dbReference>
<dbReference type="Proteomes" id="UP001497480">
    <property type="component" value="Unassembled WGS sequence"/>
</dbReference>
<accession>A0AAV1Y8S4</accession>
<sequence length="92" mass="10254">MVDGVPMICRPFFGDQKLNNKMLEHEWGIGVGIENGAFKENTLRALELTLSSEKGRVMRQKVLELGEYALKAIEPQGSSIKDFTTLINIVTS</sequence>
<dbReference type="SUPFAM" id="SSF53756">
    <property type="entry name" value="UDP-Glycosyltransferase/glycogen phosphorylase"/>
    <property type="match status" value="1"/>
</dbReference>
<dbReference type="EMBL" id="CAXHTB010000022">
    <property type="protein sequence ID" value="CAL0330368.1"/>
    <property type="molecule type" value="Genomic_DNA"/>
</dbReference>
<proteinExistence type="predicted"/>
<name>A0AAV1Y8S4_LUPLU</name>
<organism evidence="2 3">
    <name type="scientific">Lupinus luteus</name>
    <name type="common">European yellow lupine</name>
    <dbReference type="NCBI Taxonomy" id="3873"/>
    <lineage>
        <taxon>Eukaryota</taxon>
        <taxon>Viridiplantae</taxon>
        <taxon>Streptophyta</taxon>
        <taxon>Embryophyta</taxon>
        <taxon>Tracheophyta</taxon>
        <taxon>Spermatophyta</taxon>
        <taxon>Magnoliopsida</taxon>
        <taxon>eudicotyledons</taxon>
        <taxon>Gunneridae</taxon>
        <taxon>Pentapetalae</taxon>
        <taxon>rosids</taxon>
        <taxon>fabids</taxon>
        <taxon>Fabales</taxon>
        <taxon>Fabaceae</taxon>
        <taxon>Papilionoideae</taxon>
        <taxon>50 kb inversion clade</taxon>
        <taxon>genistoids sensu lato</taxon>
        <taxon>core genistoids</taxon>
        <taxon>Genisteae</taxon>
        <taxon>Lupinus</taxon>
    </lineage>
</organism>
<keyword evidence="3" id="KW-1185">Reference proteome</keyword>
<dbReference type="PANTHER" id="PTHR48045:SF34">
    <property type="entry name" value="ISOFLAVONE 7-O-GLUCOSYLTRANSFERASE 1-LIKE"/>
    <property type="match status" value="1"/>
</dbReference>
<protein>
    <submittedName>
        <fullName evidence="2">Uncharacterized protein</fullName>
    </submittedName>
</protein>
<evidence type="ECO:0000256" key="1">
    <source>
        <dbReference type="ARBA" id="ARBA00022679"/>
    </source>
</evidence>
<dbReference type="AlphaFoldDB" id="A0AAV1Y8S4"/>
<dbReference type="InterPro" id="IPR002213">
    <property type="entry name" value="UDP_glucos_trans"/>
</dbReference>
<evidence type="ECO:0000313" key="2">
    <source>
        <dbReference type="EMBL" id="CAL0330368.1"/>
    </source>
</evidence>
<reference evidence="2 3" key="1">
    <citation type="submission" date="2024-03" db="EMBL/GenBank/DDBJ databases">
        <authorList>
            <person name="Martinez-Hernandez J."/>
        </authorList>
    </citation>
    <scope>NUCLEOTIDE SEQUENCE [LARGE SCALE GENOMIC DNA]</scope>
</reference>
<gene>
    <name evidence="2" type="ORF">LLUT_LOCUS31428</name>
</gene>
<comment type="caution">
    <text evidence="2">The sequence shown here is derived from an EMBL/GenBank/DDBJ whole genome shotgun (WGS) entry which is preliminary data.</text>
</comment>
<dbReference type="GO" id="GO:0008194">
    <property type="term" value="F:UDP-glycosyltransferase activity"/>
    <property type="evidence" value="ECO:0007669"/>
    <property type="project" value="InterPro"/>
</dbReference>
<dbReference type="Gene3D" id="3.40.50.2000">
    <property type="entry name" value="Glycogen Phosphorylase B"/>
    <property type="match status" value="1"/>
</dbReference>
<dbReference type="Pfam" id="PF00201">
    <property type="entry name" value="UDPGT"/>
    <property type="match status" value="1"/>
</dbReference>
<keyword evidence="1" id="KW-0808">Transferase</keyword>